<dbReference type="InterPro" id="IPR038770">
    <property type="entry name" value="Na+/solute_symporter_sf"/>
</dbReference>
<evidence type="ECO:0000256" key="10">
    <source>
        <dbReference type="SAM" id="Phobius"/>
    </source>
</evidence>
<sequence length="801" mass="88691">MDFGSSAIDPFDALRQNAPVNLTKTCFRMLPQMINSRGFSEDIESPANFLKYSLPLLELQVAIICIVYQALYLILKRFGTTMFVTQLLTGIILGPTFLGRYDFVRQVIFPHDSQEIICTLALLGLQIFLFLGAVKLDTGMILRTGRVVMVSGVGVVMAPLILGLGMLALNINDLAKNGILGEAVLVVIMQCFTTLSIIAHVLNELKLVNSGIGRLALSSALIGDLLGLCILSIASAVVENALTNFLAAFVGIIFYVLVAVFIFRPAILWVIRNTPEGSPVNSFYIYTILILVIASEIYLKSFHQVVCIGPIVLGLCIPSGPPLGSALVEKLETVIVGLFVPLNVVTSVFRANLRLIFVSNKIKFYLLLVILSVGAKFIACFIPALYWKMPLADSLVFSVIMTSRGIIELTAYLLTRDILLISEDVFAFLVLCMISNSVLVEIIVKYLYDPSKKYAGYQTRDIMSLKPKSELRILACIRTPENVTSTIGLLDSFHPHKERPIGVYVLHLINLVGRANPVFISHEKRKPISKSRSHNVILSFTQYQQKHWNTVSVSTFSAISPSKLMDEDICLLALDKLASIILLPLHRKWNIHGSIETEDHSLRTVNCRVLERAPCSVGLFFDRGKLGRQSSTASPLFICMIFLGGADDREALSLAKRAVKDSNANLTVIHLIPGNDKKMESEDKKIDSDDNIIEVDDKLVDAWALEDIKQSVTSNEFASNVIYREQVVKDGPQVLSIIRSIVDEYDLFLVGRRYGIESPQTQGLSEWIELPELGVLGDLLASKDIDTRAAVLVVQQQKQMK</sequence>
<proteinExistence type="inferred from homology"/>
<keyword evidence="3" id="KW-0633">Potassium transport</keyword>
<dbReference type="EMBL" id="JARPOI010000001">
    <property type="protein sequence ID" value="KAJ9188779.1"/>
    <property type="molecule type" value="Genomic_DNA"/>
</dbReference>
<evidence type="ECO:0000256" key="1">
    <source>
        <dbReference type="ARBA" id="ARBA00004141"/>
    </source>
</evidence>
<feature type="transmembrane region" description="Helical" evidence="10">
    <location>
        <begin position="245"/>
        <end position="271"/>
    </location>
</feature>
<evidence type="ECO:0000256" key="5">
    <source>
        <dbReference type="ARBA" id="ARBA00022958"/>
    </source>
</evidence>
<dbReference type="PANTHER" id="PTHR32468:SF134">
    <property type="entry name" value="CATION_H+ EXCHANGER DOMAIN-CONTAINING PROTEIN"/>
    <property type="match status" value="1"/>
</dbReference>
<evidence type="ECO:0000256" key="4">
    <source>
        <dbReference type="ARBA" id="ARBA00022692"/>
    </source>
</evidence>
<evidence type="ECO:0000256" key="9">
    <source>
        <dbReference type="ARBA" id="ARBA00038341"/>
    </source>
</evidence>
<dbReference type="InterPro" id="IPR057290">
    <property type="entry name" value="CHX17_C"/>
</dbReference>
<accession>A0ABQ9N8C4</accession>
<gene>
    <name evidence="14" type="ORF">P3X46_000143</name>
</gene>
<keyword evidence="2" id="KW-0813">Transport</keyword>
<feature type="transmembrane region" description="Helical" evidence="10">
    <location>
        <begin position="56"/>
        <end position="75"/>
    </location>
</feature>
<feature type="transmembrane region" description="Helical" evidence="10">
    <location>
        <begin position="148"/>
        <end position="171"/>
    </location>
</feature>
<feature type="transmembrane region" description="Helical" evidence="10">
    <location>
        <begin position="365"/>
        <end position="389"/>
    </location>
</feature>
<dbReference type="Gene3D" id="1.20.1530.20">
    <property type="match status" value="1"/>
</dbReference>
<keyword evidence="7" id="KW-0406">Ion transport</keyword>
<reference evidence="14" key="1">
    <citation type="journal article" date="2023" name="Plant Biotechnol. J.">
        <title>Chromosome-level wild Hevea brasiliensis genome provides new tools for genomic-assisted breeding and valuable loci to elevate rubber yield.</title>
        <authorList>
            <person name="Cheng H."/>
            <person name="Song X."/>
            <person name="Hu Y."/>
            <person name="Wu T."/>
            <person name="Yang Q."/>
            <person name="An Z."/>
            <person name="Feng S."/>
            <person name="Deng Z."/>
            <person name="Wu W."/>
            <person name="Zeng X."/>
            <person name="Tu M."/>
            <person name="Wang X."/>
            <person name="Huang H."/>
        </authorList>
    </citation>
    <scope>NUCLEOTIDE SEQUENCE</scope>
    <source>
        <strain evidence="14">MT/VB/25A 57/8</strain>
    </source>
</reference>
<dbReference type="Pfam" id="PF23259">
    <property type="entry name" value="CHX17_C"/>
    <property type="match status" value="1"/>
</dbReference>
<evidence type="ECO:0000313" key="14">
    <source>
        <dbReference type="EMBL" id="KAJ9188779.1"/>
    </source>
</evidence>
<evidence type="ECO:0000256" key="3">
    <source>
        <dbReference type="ARBA" id="ARBA00022538"/>
    </source>
</evidence>
<feature type="transmembrane region" description="Helical" evidence="10">
    <location>
        <begin position="215"/>
        <end position="238"/>
    </location>
</feature>
<feature type="domain" description="Cation/H(+) antiporter C-terminal" evidence="13">
    <location>
        <begin position="638"/>
        <end position="797"/>
    </location>
</feature>
<keyword evidence="4 10" id="KW-0812">Transmembrane</keyword>
<evidence type="ECO:0000259" key="12">
    <source>
        <dbReference type="Pfam" id="PF23256"/>
    </source>
</evidence>
<keyword evidence="15" id="KW-1185">Reference proteome</keyword>
<comment type="caution">
    <text evidence="14">The sequence shown here is derived from an EMBL/GenBank/DDBJ whole genome shotgun (WGS) entry which is preliminary data.</text>
</comment>
<evidence type="ECO:0000259" key="11">
    <source>
        <dbReference type="Pfam" id="PF00999"/>
    </source>
</evidence>
<dbReference type="InterPro" id="IPR050794">
    <property type="entry name" value="CPA2_transporter"/>
</dbReference>
<keyword evidence="6 10" id="KW-1133">Transmembrane helix</keyword>
<keyword evidence="8 10" id="KW-0472">Membrane</keyword>
<feature type="transmembrane region" description="Helical" evidence="10">
    <location>
        <begin position="426"/>
        <end position="448"/>
    </location>
</feature>
<evidence type="ECO:0000256" key="7">
    <source>
        <dbReference type="ARBA" id="ARBA00023065"/>
    </source>
</evidence>
<feature type="transmembrane region" description="Helical" evidence="10">
    <location>
        <begin position="183"/>
        <end position="203"/>
    </location>
</feature>
<evidence type="ECO:0000256" key="6">
    <source>
        <dbReference type="ARBA" id="ARBA00022989"/>
    </source>
</evidence>
<name>A0ABQ9N8C4_HEVBR</name>
<evidence type="ECO:0000259" key="13">
    <source>
        <dbReference type="Pfam" id="PF23259"/>
    </source>
</evidence>
<protein>
    <recommendedName>
        <fullName evidence="16">Cation/H+ exchanger domain-containing protein</fullName>
    </recommendedName>
</protein>
<feature type="transmembrane region" description="Helical" evidence="10">
    <location>
        <begin position="283"/>
        <end position="299"/>
    </location>
</feature>
<feature type="transmembrane region" description="Helical" evidence="10">
    <location>
        <begin position="116"/>
        <end position="136"/>
    </location>
</feature>
<feature type="domain" description="Cation/H+ exchanger transmembrane" evidence="11">
    <location>
        <begin position="71"/>
        <end position="442"/>
    </location>
</feature>
<dbReference type="Pfam" id="PF23256">
    <property type="entry name" value="CHX17_2nd"/>
    <property type="match status" value="1"/>
</dbReference>
<evidence type="ECO:0000256" key="8">
    <source>
        <dbReference type="ARBA" id="ARBA00023136"/>
    </source>
</evidence>
<evidence type="ECO:0000313" key="15">
    <source>
        <dbReference type="Proteomes" id="UP001174677"/>
    </source>
</evidence>
<evidence type="ECO:0000256" key="2">
    <source>
        <dbReference type="ARBA" id="ARBA00022448"/>
    </source>
</evidence>
<dbReference type="Proteomes" id="UP001174677">
    <property type="component" value="Chromosome 1"/>
</dbReference>
<dbReference type="PANTHER" id="PTHR32468">
    <property type="entry name" value="CATION/H + ANTIPORTER"/>
    <property type="match status" value="1"/>
</dbReference>
<keyword evidence="5" id="KW-0630">Potassium</keyword>
<dbReference type="InterPro" id="IPR057291">
    <property type="entry name" value="CHX17_2nd"/>
</dbReference>
<evidence type="ECO:0008006" key="16">
    <source>
        <dbReference type="Google" id="ProtNLM"/>
    </source>
</evidence>
<comment type="subcellular location">
    <subcellularLocation>
        <location evidence="1">Membrane</location>
        <topology evidence="1">Multi-pass membrane protein</topology>
    </subcellularLocation>
</comment>
<dbReference type="Pfam" id="PF00999">
    <property type="entry name" value="Na_H_Exchanger"/>
    <property type="match status" value="1"/>
</dbReference>
<dbReference type="InterPro" id="IPR006153">
    <property type="entry name" value="Cation/H_exchanger_TM"/>
</dbReference>
<organism evidence="14 15">
    <name type="scientific">Hevea brasiliensis</name>
    <name type="common">Para rubber tree</name>
    <name type="synonym">Siphonia brasiliensis</name>
    <dbReference type="NCBI Taxonomy" id="3981"/>
    <lineage>
        <taxon>Eukaryota</taxon>
        <taxon>Viridiplantae</taxon>
        <taxon>Streptophyta</taxon>
        <taxon>Embryophyta</taxon>
        <taxon>Tracheophyta</taxon>
        <taxon>Spermatophyta</taxon>
        <taxon>Magnoliopsida</taxon>
        <taxon>eudicotyledons</taxon>
        <taxon>Gunneridae</taxon>
        <taxon>Pentapetalae</taxon>
        <taxon>rosids</taxon>
        <taxon>fabids</taxon>
        <taxon>Malpighiales</taxon>
        <taxon>Euphorbiaceae</taxon>
        <taxon>Crotonoideae</taxon>
        <taxon>Micrandreae</taxon>
        <taxon>Hevea</taxon>
    </lineage>
</organism>
<comment type="similarity">
    <text evidence="9">Belongs to the monovalent cation:proton antiporter 2 (CPA2) transporter (TC 2.A.37) family. CHX (TC 2.A.37.4) subfamily.</text>
</comment>
<feature type="domain" description="Cation/H(+) antiporter central" evidence="12">
    <location>
        <begin position="501"/>
        <end position="628"/>
    </location>
</feature>
<feature type="transmembrane region" description="Helical" evidence="10">
    <location>
        <begin position="334"/>
        <end position="353"/>
    </location>
</feature>
<feature type="transmembrane region" description="Helical" evidence="10">
    <location>
        <begin position="81"/>
        <end position="104"/>
    </location>
</feature>